<name>A0A7R9DKW5_TIMPO</name>
<sequence length="71" mass="8053">MKFGVPNAIKHWCELGDNLDRYTWVQHDGTNFGVQELEDGPFLFTTSYVKRLGGLHGGDWSARITVNTKVQ</sequence>
<dbReference type="InterPro" id="IPR031631">
    <property type="entry name" value="Glyco_hydro_63N"/>
</dbReference>
<keyword evidence="1 3" id="KW-0378">Hydrolase</keyword>
<evidence type="ECO:0000256" key="1">
    <source>
        <dbReference type="ARBA" id="ARBA00022801"/>
    </source>
</evidence>
<evidence type="ECO:0000313" key="5">
    <source>
        <dbReference type="EMBL" id="CAD7416499.1"/>
    </source>
</evidence>
<evidence type="ECO:0000259" key="4">
    <source>
        <dbReference type="Pfam" id="PF16923"/>
    </source>
</evidence>
<dbReference type="GO" id="GO:0004573">
    <property type="term" value="F:Glc3Man9GlcNAc2 oligosaccharide glucosidase activity"/>
    <property type="evidence" value="ECO:0007669"/>
    <property type="project" value="UniProtKB-UniRule"/>
</dbReference>
<dbReference type="PANTHER" id="PTHR10412">
    <property type="entry name" value="MANNOSYL-OLIGOSACCHARIDE GLUCOSIDASE"/>
    <property type="match status" value="1"/>
</dbReference>
<dbReference type="InterPro" id="IPR038518">
    <property type="entry name" value="Glyco_hydro_63N_sf"/>
</dbReference>
<comment type="subcellular location">
    <subcellularLocation>
        <location evidence="3">Endoplasmic reticulum membrane</location>
        <topology evidence="3">Single-pass type II membrane protein</topology>
    </subcellularLocation>
</comment>
<protein>
    <recommendedName>
        <fullName evidence="3">Mannosyl-oligosaccharide glucosidase</fullName>
        <ecNumber evidence="3">3.2.1.106</ecNumber>
    </recommendedName>
</protein>
<dbReference type="GO" id="GO:0006487">
    <property type="term" value="P:protein N-linked glycosylation"/>
    <property type="evidence" value="ECO:0007669"/>
    <property type="project" value="UniProtKB-UniRule"/>
</dbReference>
<dbReference type="GO" id="GO:0005789">
    <property type="term" value="C:endoplasmic reticulum membrane"/>
    <property type="evidence" value="ECO:0007669"/>
    <property type="project" value="UniProtKB-SubCell"/>
</dbReference>
<dbReference type="EMBL" id="OD011233">
    <property type="protein sequence ID" value="CAD7416499.1"/>
    <property type="molecule type" value="Genomic_DNA"/>
</dbReference>
<dbReference type="EC" id="3.2.1.106" evidence="3"/>
<reference evidence="5" key="1">
    <citation type="submission" date="2020-11" db="EMBL/GenBank/DDBJ databases">
        <authorList>
            <person name="Tran Van P."/>
        </authorList>
    </citation>
    <scope>NUCLEOTIDE SEQUENCE</scope>
</reference>
<dbReference type="AlphaFoldDB" id="A0A7R9DKW5"/>
<keyword evidence="2 3" id="KW-0326">Glycosidase</keyword>
<gene>
    <name evidence="5" type="ORF">TPSB3V08_LOCUS11087</name>
</gene>
<proteinExistence type="inferred from homology"/>
<comment type="similarity">
    <text evidence="3">Belongs to the glycosyl hydrolase 63 family.</text>
</comment>
<organism evidence="5">
    <name type="scientific">Timema poppense</name>
    <name type="common">Walking stick</name>
    <dbReference type="NCBI Taxonomy" id="170557"/>
    <lineage>
        <taxon>Eukaryota</taxon>
        <taxon>Metazoa</taxon>
        <taxon>Ecdysozoa</taxon>
        <taxon>Arthropoda</taxon>
        <taxon>Hexapoda</taxon>
        <taxon>Insecta</taxon>
        <taxon>Pterygota</taxon>
        <taxon>Neoptera</taxon>
        <taxon>Polyneoptera</taxon>
        <taxon>Phasmatodea</taxon>
        <taxon>Timematodea</taxon>
        <taxon>Timematoidea</taxon>
        <taxon>Timematidae</taxon>
        <taxon>Timema</taxon>
    </lineage>
</organism>
<comment type="function">
    <text evidence="3">Cleaves the distal alpha 1,2-linked glucose residue from the Glc(3)Man(9)GlcNAc(2) oligosaccharide precursor.</text>
</comment>
<dbReference type="InterPro" id="IPR004888">
    <property type="entry name" value="Glycoside_hydrolase_63"/>
</dbReference>
<keyword evidence="3" id="KW-0256">Endoplasmic reticulum</keyword>
<evidence type="ECO:0000256" key="2">
    <source>
        <dbReference type="ARBA" id="ARBA00023295"/>
    </source>
</evidence>
<dbReference type="GO" id="GO:0009311">
    <property type="term" value="P:oligosaccharide metabolic process"/>
    <property type="evidence" value="ECO:0007669"/>
    <property type="project" value="UniProtKB-UniRule"/>
</dbReference>
<evidence type="ECO:0000256" key="3">
    <source>
        <dbReference type="RuleBase" id="RU368089"/>
    </source>
</evidence>
<comment type="catalytic activity">
    <reaction evidence="3">
        <text>N(4)-(alpha-D-Glc-(1-&gt;2)-alpha-D-Glc-(1-&gt;3)-alpha-D-Glc-(1-&gt;3)-alpha-D-Man-(1-&gt;2)-alpha-D-Man-(1-&gt;2)-alpha-D-Man-(1-&gt;3)-[alpha-D-Man-(1-&gt;2)-alpha-D-Man-(1-&gt;3)-[alpha-D-Man-(1-&gt;2)-alpha-D-Man-(1-&gt;6)]-alpha-D-Man-(1-&gt;6)]-beta-D-Man-(1-&gt;4)-beta-D-GlcNAc-(1-&gt;4)-beta-D-GlcNAc)-L-asparaginyl-[protein] + H2O = N(4)-(alpha-D-Glc-(1-&gt;3)-alpha-D-Glc-(1-&gt;3)-alpha-D-Man-(1-&gt;2)-alpha-D-Man-(1-&gt;2)-alpha-D-Man-(1-&gt;3)-[alpha-D-Man-(1-&gt;2)-alpha-D-Man-(1-&gt;3)-[alpha-D-Man-(1-&gt;2)-alpha-D-Man-(1-&gt;6)]-alpha-D-Man-(1-&gt;6)]-beta-D-Man-(1-&gt;4)-beta-D-GlcNAc-(1-&gt;4)-beta-D-GlcNAc)-L-asparaginyl-[protein] + beta-D-glucose</text>
        <dbReference type="Rhea" id="RHEA:55988"/>
        <dbReference type="Rhea" id="RHEA-COMP:12806"/>
        <dbReference type="Rhea" id="RHEA-COMP:14355"/>
        <dbReference type="ChEBI" id="CHEBI:15377"/>
        <dbReference type="ChEBI" id="CHEBI:15903"/>
        <dbReference type="ChEBI" id="CHEBI:59082"/>
        <dbReference type="ChEBI" id="CHEBI:132537"/>
        <dbReference type="EC" id="3.2.1.106"/>
    </reaction>
</comment>
<dbReference type="Pfam" id="PF16923">
    <property type="entry name" value="Glyco_hydro_63N"/>
    <property type="match status" value="1"/>
</dbReference>
<feature type="domain" description="Glycosyl hydrolase family 63 N-terminal" evidence="4">
    <location>
        <begin position="8"/>
        <end position="67"/>
    </location>
</feature>
<dbReference type="Gene3D" id="2.70.98.110">
    <property type="entry name" value="Glycosyl hydrolase family 63, N-terminal domain"/>
    <property type="match status" value="1"/>
</dbReference>
<dbReference type="PANTHER" id="PTHR10412:SF11">
    <property type="entry name" value="MANNOSYL-OLIGOSACCHARIDE GLUCOSIDASE"/>
    <property type="match status" value="1"/>
</dbReference>
<accession>A0A7R9DKW5</accession>